<protein>
    <recommendedName>
        <fullName evidence="4">Histidine kinase</fullName>
    </recommendedName>
</protein>
<keyword evidence="3" id="KW-1185">Reference proteome</keyword>
<accession>A0ABS3T4Q3</accession>
<gene>
    <name evidence="2" type="ORF">J4050_13300</name>
</gene>
<evidence type="ECO:0000256" key="1">
    <source>
        <dbReference type="SAM" id="Phobius"/>
    </source>
</evidence>
<name>A0ABS3T4Q3_9FLAO</name>
<dbReference type="Proteomes" id="UP000676776">
    <property type="component" value="Unassembled WGS sequence"/>
</dbReference>
<keyword evidence="1" id="KW-0472">Membrane</keyword>
<evidence type="ECO:0008006" key="4">
    <source>
        <dbReference type="Google" id="ProtNLM"/>
    </source>
</evidence>
<dbReference type="RefSeq" id="WP_208155080.1">
    <property type="nucleotide sequence ID" value="NZ_JAGEVF010000011.1"/>
</dbReference>
<sequence length="148" mass="17250">MPFLFSICNIAYSDSYQQVIVFNTDKSRNVYDVWYSILLWVVCFIVVLLSIKVFSIMRRNPTTKTIKALIPDLYDERKESQHLKEKMALIFASSSVLTTRSLSLTKQLNRISEDLDSRHLPINERLNLLINQSNEISITTEIINKYLT</sequence>
<dbReference type="EMBL" id="JAGEVF010000011">
    <property type="protein sequence ID" value="MBO3117727.1"/>
    <property type="molecule type" value="Genomic_DNA"/>
</dbReference>
<feature type="transmembrane region" description="Helical" evidence="1">
    <location>
        <begin position="33"/>
        <end position="54"/>
    </location>
</feature>
<comment type="caution">
    <text evidence="2">The sequence shown here is derived from an EMBL/GenBank/DDBJ whole genome shotgun (WGS) entry which is preliminary data.</text>
</comment>
<keyword evidence="1" id="KW-1133">Transmembrane helix</keyword>
<keyword evidence="1" id="KW-0812">Transmembrane</keyword>
<organism evidence="2 3">
    <name type="scientific">Winogradskyella pelagia</name>
    <dbReference type="NCBI Taxonomy" id="2819984"/>
    <lineage>
        <taxon>Bacteria</taxon>
        <taxon>Pseudomonadati</taxon>
        <taxon>Bacteroidota</taxon>
        <taxon>Flavobacteriia</taxon>
        <taxon>Flavobacteriales</taxon>
        <taxon>Flavobacteriaceae</taxon>
        <taxon>Winogradskyella</taxon>
    </lineage>
</organism>
<proteinExistence type="predicted"/>
<evidence type="ECO:0000313" key="2">
    <source>
        <dbReference type="EMBL" id="MBO3117727.1"/>
    </source>
</evidence>
<evidence type="ECO:0000313" key="3">
    <source>
        <dbReference type="Proteomes" id="UP000676776"/>
    </source>
</evidence>
<reference evidence="2 3" key="1">
    <citation type="submission" date="2021-03" db="EMBL/GenBank/DDBJ databases">
        <title>Winogradskyella sp. nov., isolated from costal sediment.</title>
        <authorList>
            <person name="Gao C."/>
        </authorList>
    </citation>
    <scope>NUCLEOTIDE SEQUENCE [LARGE SCALE GENOMIC DNA]</scope>
    <source>
        <strain evidence="2 3">DF17</strain>
    </source>
</reference>